<feature type="domain" description="Cation efflux protein transmembrane" evidence="12">
    <location>
        <begin position="33"/>
        <end position="200"/>
    </location>
</feature>
<dbReference type="GO" id="GO:0008324">
    <property type="term" value="F:monoatomic cation transmembrane transporter activity"/>
    <property type="evidence" value="ECO:0007669"/>
    <property type="project" value="InterPro"/>
</dbReference>
<sequence length="220" mass="23226">MTTQDHDHAHPVITAEQRAALSRRIRLLVVFTISYNLIESVAALFAGAVADSSALIGFGLGSVIEVSSAAAVAWQFAGPRPEDRERTALRVIAFSFFGLAAFVSYDAISSLVRQEAPAHSTLGIVIAALSLLIMPTVSLVQRRTGHQLGSHSAVADSRQTLLCAVMSTVLLVGLVANSLLDWWWADPVAALGIAALAVREGINAWNGDACCSAEALFESA</sequence>
<keyword evidence="14" id="KW-1185">Reference proteome</keyword>
<keyword evidence="8" id="KW-0770">Synapse</keyword>
<dbReference type="InterPro" id="IPR027469">
    <property type="entry name" value="Cation_efflux_TMD_sf"/>
</dbReference>
<comment type="similarity">
    <text evidence="3">Belongs to the TMEM163 family.</text>
</comment>
<dbReference type="KEGG" id="npi:G7071_10740"/>
<dbReference type="GO" id="GO:0016020">
    <property type="term" value="C:membrane"/>
    <property type="evidence" value="ECO:0007669"/>
    <property type="project" value="InterPro"/>
</dbReference>
<keyword evidence="7 11" id="KW-1133">Transmembrane helix</keyword>
<evidence type="ECO:0000256" key="5">
    <source>
        <dbReference type="ARBA" id="ARBA00022753"/>
    </source>
</evidence>
<dbReference type="RefSeq" id="WP_166318381.1">
    <property type="nucleotide sequence ID" value="NZ_CP049866.1"/>
</dbReference>
<evidence type="ECO:0000256" key="6">
    <source>
        <dbReference type="ARBA" id="ARBA00022833"/>
    </source>
</evidence>
<dbReference type="InterPro" id="IPR058533">
    <property type="entry name" value="Cation_efflux_TM"/>
</dbReference>
<feature type="transmembrane region" description="Helical" evidence="11">
    <location>
        <begin position="120"/>
        <end position="140"/>
    </location>
</feature>
<dbReference type="PANTHER" id="PTHR31937:SF2">
    <property type="entry name" value="TRANSMEMBRANE PROTEIN 163"/>
    <property type="match status" value="1"/>
</dbReference>
<dbReference type="SUPFAM" id="SSF161111">
    <property type="entry name" value="Cation efflux protein transmembrane domain-like"/>
    <property type="match status" value="1"/>
</dbReference>
<evidence type="ECO:0000256" key="3">
    <source>
        <dbReference type="ARBA" id="ARBA00008731"/>
    </source>
</evidence>
<dbReference type="Proteomes" id="UP000502035">
    <property type="component" value="Chromosome"/>
</dbReference>
<keyword evidence="6" id="KW-0862">Zinc</keyword>
<feature type="transmembrane region" description="Helical" evidence="11">
    <location>
        <begin position="27"/>
        <end position="49"/>
    </location>
</feature>
<dbReference type="PANTHER" id="PTHR31937">
    <property type="entry name" value="TRANSMEMBRANE PROTEIN 163"/>
    <property type="match status" value="1"/>
</dbReference>
<keyword evidence="10" id="KW-0968">Cytoplasmic vesicle</keyword>
<feature type="transmembrane region" description="Helical" evidence="11">
    <location>
        <begin position="161"/>
        <end position="180"/>
    </location>
</feature>
<dbReference type="Pfam" id="PF01545">
    <property type="entry name" value="Cation_efflux"/>
    <property type="match status" value="1"/>
</dbReference>
<evidence type="ECO:0000256" key="4">
    <source>
        <dbReference type="ARBA" id="ARBA00022692"/>
    </source>
</evidence>
<dbReference type="InterPro" id="IPR026765">
    <property type="entry name" value="Tmem163"/>
</dbReference>
<name>A0A6G7YGJ0_9ACTN</name>
<feature type="transmembrane region" description="Helical" evidence="11">
    <location>
        <begin position="88"/>
        <end position="108"/>
    </location>
</feature>
<evidence type="ECO:0000256" key="9">
    <source>
        <dbReference type="ARBA" id="ARBA00023136"/>
    </source>
</evidence>
<organism evidence="13 14">
    <name type="scientific">Nocardioides piscis</name>
    <dbReference type="NCBI Taxonomy" id="2714938"/>
    <lineage>
        <taxon>Bacteria</taxon>
        <taxon>Bacillati</taxon>
        <taxon>Actinomycetota</taxon>
        <taxon>Actinomycetes</taxon>
        <taxon>Propionibacteriales</taxon>
        <taxon>Nocardioidaceae</taxon>
        <taxon>Nocardioides</taxon>
    </lineage>
</organism>
<evidence type="ECO:0000256" key="7">
    <source>
        <dbReference type="ARBA" id="ARBA00022989"/>
    </source>
</evidence>
<evidence type="ECO:0000256" key="8">
    <source>
        <dbReference type="ARBA" id="ARBA00023018"/>
    </source>
</evidence>
<accession>A0A6G7YGJ0</accession>
<reference evidence="13 14" key="1">
    <citation type="submission" date="2020-03" db="EMBL/GenBank/DDBJ databases">
        <title>Nocardioides sp. nov., isolated from fish.</title>
        <authorList>
            <person name="Hyun D.-W."/>
            <person name="Bae J.-W."/>
        </authorList>
    </citation>
    <scope>NUCLEOTIDE SEQUENCE [LARGE SCALE GENOMIC DNA]</scope>
    <source>
        <strain evidence="13 14">HDW12A</strain>
    </source>
</reference>
<evidence type="ECO:0000256" key="10">
    <source>
        <dbReference type="ARBA" id="ARBA00023329"/>
    </source>
</evidence>
<dbReference type="EMBL" id="CP049866">
    <property type="protein sequence ID" value="QIK75849.1"/>
    <property type="molecule type" value="Genomic_DNA"/>
</dbReference>
<gene>
    <name evidence="13" type="ORF">G7071_10740</name>
</gene>
<comment type="subcellular location">
    <subcellularLocation>
        <location evidence="2">Cytoplasmic vesicle</location>
        <location evidence="2">Secretory vesicle</location>
        <location evidence="2">Synaptic vesicle membrane</location>
        <topology evidence="2">Multi-pass membrane protein</topology>
    </subcellularLocation>
    <subcellularLocation>
        <location evidence="1">Early endosome membrane</location>
    </subcellularLocation>
</comment>
<keyword evidence="9 11" id="KW-0472">Membrane</keyword>
<evidence type="ECO:0000259" key="12">
    <source>
        <dbReference type="Pfam" id="PF01545"/>
    </source>
</evidence>
<dbReference type="Gene3D" id="1.20.1510.10">
    <property type="entry name" value="Cation efflux protein transmembrane domain"/>
    <property type="match status" value="1"/>
</dbReference>
<dbReference type="GO" id="GO:0031410">
    <property type="term" value="C:cytoplasmic vesicle"/>
    <property type="evidence" value="ECO:0007669"/>
    <property type="project" value="UniProtKB-KW"/>
</dbReference>
<evidence type="ECO:0000256" key="1">
    <source>
        <dbReference type="ARBA" id="ARBA00004146"/>
    </source>
</evidence>
<evidence type="ECO:0000256" key="2">
    <source>
        <dbReference type="ARBA" id="ARBA00004644"/>
    </source>
</evidence>
<protein>
    <submittedName>
        <fullName evidence="13">Cation transporter</fullName>
    </submittedName>
</protein>
<keyword evidence="5" id="KW-0967">Endosome</keyword>
<dbReference type="AlphaFoldDB" id="A0A6G7YGJ0"/>
<feature type="transmembrane region" description="Helical" evidence="11">
    <location>
        <begin position="55"/>
        <end position="76"/>
    </location>
</feature>
<keyword evidence="4 11" id="KW-0812">Transmembrane</keyword>
<evidence type="ECO:0000256" key="11">
    <source>
        <dbReference type="SAM" id="Phobius"/>
    </source>
</evidence>
<evidence type="ECO:0000313" key="13">
    <source>
        <dbReference type="EMBL" id="QIK75849.1"/>
    </source>
</evidence>
<proteinExistence type="inferred from homology"/>
<evidence type="ECO:0000313" key="14">
    <source>
        <dbReference type="Proteomes" id="UP000502035"/>
    </source>
</evidence>